<dbReference type="Gene3D" id="1.20.1340.10">
    <property type="entry name" value="dopa decarboxylase, N-terminal domain"/>
    <property type="match status" value="1"/>
</dbReference>
<dbReference type="InterPro" id="IPR021115">
    <property type="entry name" value="Pyridoxal-P_BS"/>
</dbReference>
<dbReference type="GO" id="GO:0016740">
    <property type="term" value="F:transferase activity"/>
    <property type="evidence" value="ECO:0007669"/>
    <property type="project" value="UniProtKB-KW"/>
</dbReference>
<keyword evidence="5 7" id="KW-0456">Lyase</keyword>
<evidence type="ECO:0000256" key="6">
    <source>
        <dbReference type="PIRSR" id="PIRSR602129-50"/>
    </source>
</evidence>
<keyword evidence="8" id="KW-0808">Transferase</keyword>
<dbReference type="SUPFAM" id="SSF53383">
    <property type="entry name" value="PLP-dependent transferases"/>
    <property type="match status" value="1"/>
</dbReference>
<dbReference type="PANTHER" id="PTHR11999:SF96">
    <property type="entry name" value="TYROSINE DECARBOXYLASE"/>
    <property type="match status" value="1"/>
</dbReference>
<evidence type="ECO:0000256" key="7">
    <source>
        <dbReference type="RuleBase" id="RU000382"/>
    </source>
</evidence>
<name>A0ABD1IGD1_SALDI</name>
<dbReference type="Gene3D" id="3.90.1150.10">
    <property type="entry name" value="Aspartate Aminotransferase, domain 1"/>
    <property type="match status" value="1"/>
</dbReference>
<gene>
    <name evidence="8" type="ORF">AAHA92_02960</name>
</gene>
<dbReference type="InterPro" id="IPR002129">
    <property type="entry name" value="PyrdxlP-dep_de-COase"/>
</dbReference>
<evidence type="ECO:0000256" key="2">
    <source>
        <dbReference type="ARBA" id="ARBA00009533"/>
    </source>
</evidence>
<dbReference type="InterPro" id="IPR015421">
    <property type="entry name" value="PyrdxlP-dep_Trfase_major"/>
</dbReference>
<organism evidence="8 9">
    <name type="scientific">Salvia divinorum</name>
    <name type="common">Maria pastora</name>
    <name type="synonym">Diviner's sage</name>
    <dbReference type="NCBI Taxonomy" id="28513"/>
    <lineage>
        <taxon>Eukaryota</taxon>
        <taxon>Viridiplantae</taxon>
        <taxon>Streptophyta</taxon>
        <taxon>Embryophyta</taxon>
        <taxon>Tracheophyta</taxon>
        <taxon>Spermatophyta</taxon>
        <taxon>Magnoliopsida</taxon>
        <taxon>eudicotyledons</taxon>
        <taxon>Gunneridae</taxon>
        <taxon>Pentapetalae</taxon>
        <taxon>asterids</taxon>
        <taxon>lamiids</taxon>
        <taxon>Lamiales</taxon>
        <taxon>Lamiaceae</taxon>
        <taxon>Nepetoideae</taxon>
        <taxon>Mentheae</taxon>
        <taxon>Salviinae</taxon>
        <taxon>Salvia</taxon>
        <taxon>Salvia subgen. Calosphace</taxon>
    </lineage>
</organism>
<dbReference type="Pfam" id="PF00282">
    <property type="entry name" value="Pyridoxal_deC"/>
    <property type="match status" value="1"/>
</dbReference>
<dbReference type="InterPro" id="IPR010977">
    <property type="entry name" value="Aromatic_deC"/>
</dbReference>
<evidence type="ECO:0000313" key="9">
    <source>
        <dbReference type="Proteomes" id="UP001567538"/>
    </source>
</evidence>
<accession>A0ABD1IGD1</accession>
<comment type="similarity">
    <text evidence="2 7">Belongs to the group II decarboxylase family.</text>
</comment>
<dbReference type="InterPro" id="IPR015422">
    <property type="entry name" value="PyrdxlP-dep_Trfase_small"/>
</dbReference>
<comment type="caution">
    <text evidence="8">The sequence shown here is derived from an EMBL/GenBank/DDBJ whole genome shotgun (WGS) entry which is preliminary data.</text>
</comment>
<keyword evidence="4 6" id="KW-0663">Pyridoxal phosphate</keyword>
<evidence type="ECO:0000313" key="8">
    <source>
        <dbReference type="EMBL" id="KAL1567485.1"/>
    </source>
</evidence>
<protein>
    <submittedName>
        <fullName evidence="8">Pyridoxal phosphate transferases superfamily protein</fullName>
    </submittedName>
</protein>
<evidence type="ECO:0000256" key="4">
    <source>
        <dbReference type="ARBA" id="ARBA00022898"/>
    </source>
</evidence>
<evidence type="ECO:0000256" key="3">
    <source>
        <dbReference type="ARBA" id="ARBA00022793"/>
    </source>
</evidence>
<evidence type="ECO:0000256" key="1">
    <source>
        <dbReference type="ARBA" id="ARBA00001933"/>
    </source>
</evidence>
<proteinExistence type="inferred from homology"/>
<sequence>MDKPTNENPENINSPFDTFNPLEPQEFKRQAHLVIDFLVDYYRNVENYPVLSQVGPGYLKNRIPDSAPNGPEPIENILHDALIGSHPRPPRSSRTPYWIGLGKCSGYQSTSFSPEGGGGVIQGSTCDALLSTLVAARDKTLKKIGGNGINKLVAYGSDQTHCTFRKGAQIAGIHRDRIRAIRTSKANAFALSAEDLRVAVEADVKSGLVPFFLCATVGTTASAAVDPLGPLGEVAKEFGIWVHVDGAYAASACICPEYRGFINGVENADSFSFNPHKWLFAGLDCCCLWVKEPAVLVEALSTNPDYLRNKVSDLKKVVDYKDWQISLTRRFRSIKLWILLRSYGVANLQQLIRRYIKMAKDFELRIKTDKRLEVAVPRNFSTVCFLISPILIRGENQVSDDQTWINNLNAKVLESVNESGKIFMTHAMIGGVYVIRIAIGGSLTENKHINLAWEVVKEHVDKAMLLAA</sequence>
<reference evidence="8 9" key="1">
    <citation type="submission" date="2024-06" db="EMBL/GenBank/DDBJ databases">
        <title>A chromosome level genome sequence of Diviner's sage (Salvia divinorum).</title>
        <authorList>
            <person name="Ford S.A."/>
            <person name="Ro D.-K."/>
            <person name="Ness R.W."/>
            <person name="Phillips M.A."/>
        </authorList>
    </citation>
    <scope>NUCLEOTIDE SEQUENCE [LARGE SCALE GENOMIC DNA]</scope>
    <source>
        <strain evidence="8">SAF-2024a</strain>
        <tissue evidence="8">Leaf</tissue>
    </source>
</reference>
<dbReference type="Proteomes" id="UP001567538">
    <property type="component" value="Unassembled WGS sequence"/>
</dbReference>
<dbReference type="InterPro" id="IPR015424">
    <property type="entry name" value="PyrdxlP-dep_Trfase"/>
</dbReference>
<dbReference type="EMBL" id="JBEAFC010000002">
    <property type="protein sequence ID" value="KAL1567485.1"/>
    <property type="molecule type" value="Genomic_DNA"/>
</dbReference>
<feature type="modified residue" description="N6-(pyridoxal phosphate)lysine" evidence="6">
    <location>
        <position position="277"/>
    </location>
</feature>
<dbReference type="PROSITE" id="PS00392">
    <property type="entry name" value="DDC_GAD_HDC_YDC"/>
    <property type="match status" value="1"/>
</dbReference>
<keyword evidence="9" id="KW-1185">Reference proteome</keyword>
<keyword evidence="3" id="KW-0210">Decarboxylase</keyword>
<comment type="cofactor">
    <cofactor evidence="1 6 7">
        <name>pyridoxal 5'-phosphate</name>
        <dbReference type="ChEBI" id="CHEBI:597326"/>
    </cofactor>
</comment>
<dbReference type="Gene3D" id="3.40.640.10">
    <property type="entry name" value="Type I PLP-dependent aspartate aminotransferase-like (Major domain)"/>
    <property type="match status" value="1"/>
</dbReference>
<dbReference type="PRINTS" id="PR00800">
    <property type="entry name" value="YHDCRBOXLASE"/>
</dbReference>
<dbReference type="PANTHER" id="PTHR11999">
    <property type="entry name" value="GROUP II PYRIDOXAL-5-PHOSPHATE DECARBOXYLASE"/>
    <property type="match status" value="1"/>
</dbReference>
<evidence type="ECO:0000256" key="5">
    <source>
        <dbReference type="ARBA" id="ARBA00023239"/>
    </source>
</evidence>
<dbReference type="GO" id="GO:0016831">
    <property type="term" value="F:carboxy-lyase activity"/>
    <property type="evidence" value="ECO:0007669"/>
    <property type="project" value="UniProtKB-KW"/>
</dbReference>
<dbReference type="AlphaFoldDB" id="A0ABD1IGD1"/>